<dbReference type="eggNOG" id="ENOG5033F7W">
    <property type="taxonomic scope" value="Bacteria"/>
</dbReference>
<evidence type="ECO:0000256" key="1">
    <source>
        <dbReference type="SAM" id="Phobius"/>
    </source>
</evidence>
<dbReference type="AlphaFoldDB" id="A0A031JKV3"/>
<evidence type="ECO:0000313" key="3">
    <source>
        <dbReference type="Proteomes" id="UP000024329"/>
    </source>
</evidence>
<evidence type="ECO:0000313" key="2">
    <source>
        <dbReference type="EMBL" id="EZP73801.1"/>
    </source>
</evidence>
<keyword evidence="1" id="KW-0472">Membrane</keyword>
<gene>
    <name evidence="2" type="ORF">BV97_04907</name>
</gene>
<dbReference type="Proteomes" id="UP000024329">
    <property type="component" value="Unassembled WGS sequence"/>
</dbReference>
<reference evidence="2 3" key="1">
    <citation type="submission" date="2014-03" db="EMBL/GenBank/DDBJ databases">
        <title>Whole genome sequence of Novosphingobium resinovorum KF1.</title>
        <authorList>
            <person name="Gan H.M."/>
            <person name="Gan H.Y."/>
            <person name="Chew T.H."/>
            <person name="Savka M.A."/>
        </authorList>
    </citation>
    <scope>NUCLEOTIDE SEQUENCE [LARGE SCALE GENOMIC DNA]</scope>
    <source>
        <strain evidence="2 3">KF1</strain>
    </source>
</reference>
<dbReference type="RefSeq" id="WP_036529611.1">
    <property type="nucleotide sequence ID" value="NZ_JFYZ01000046.1"/>
</dbReference>
<proteinExistence type="predicted"/>
<keyword evidence="1" id="KW-1133">Transmembrane helix</keyword>
<organism evidence="2 3">
    <name type="scientific">Novosphingobium resinovorum</name>
    <dbReference type="NCBI Taxonomy" id="158500"/>
    <lineage>
        <taxon>Bacteria</taxon>
        <taxon>Pseudomonadati</taxon>
        <taxon>Pseudomonadota</taxon>
        <taxon>Alphaproteobacteria</taxon>
        <taxon>Sphingomonadales</taxon>
        <taxon>Sphingomonadaceae</taxon>
        <taxon>Novosphingobium</taxon>
    </lineage>
</organism>
<accession>A0A031JKV3</accession>
<dbReference type="EMBL" id="JFYZ01000046">
    <property type="protein sequence ID" value="EZP73801.1"/>
    <property type="molecule type" value="Genomic_DNA"/>
</dbReference>
<dbReference type="PATRIC" id="fig|158500.4.peg.4987"/>
<keyword evidence="1" id="KW-0812">Transmembrane</keyword>
<sequence>MAKLNVEGPQASETGRWMVRLNIKHRAGVERYGVARLTNNANGKSLNVLLLGHNRDDAIFMPYDIRERLGIAKGGELDFSVRKVGLWGLLSWYVRSPDPAVFIPAWIAVVGLGLAIAGLLLSALPLVCG</sequence>
<protein>
    <submittedName>
        <fullName evidence="2">Uncharacterized protein</fullName>
    </submittedName>
</protein>
<feature type="transmembrane region" description="Helical" evidence="1">
    <location>
        <begin position="101"/>
        <end position="127"/>
    </location>
</feature>
<comment type="caution">
    <text evidence="2">The sequence shown here is derived from an EMBL/GenBank/DDBJ whole genome shotgun (WGS) entry which is preliminary data.</text>
</comment>
<name>A0A031JKV3_9SPHN</name>